<dbReference type="Proteomes" id="UP001172159">
    <property type="component" value="Unassembled WGS sequence"/>
</dbReference>
<protein>
    <submittedName>
        <fullName evidence="1">Uncharacterized protein</fullName>
    </submittedName>
</protein>
<gene>
    <name evidence="1" type="ORF">B0T21DRAFT_379317</name>
</gene>
<sequence>MARAWFGSFFPEWNLPSRVVLKKEKKGWEEEFEMEKATYARLRPLQGTVIPKFLGELRCDNTRALLLSDIGGVCLATPEGALLEVADFRRMLYQALTAVSQFRILQEDIKLDNFHHIGDKIMVVDLERVSEEPLSDEQLDLGIKYAVDSLAARYEDNQFCFWEDGLITIDT</sequence>
<keyword evidence="2" id="KW-1185">Reference proteome</keyword>
<comment type="caution">
    <text evidence="1">The sequence shown here is derived from an EMBL/GenBank/DDBJ whole genome shotgun (WGS) entry which is preliminary data.</text>
</comment>
<name>A0AA40DHK1_9PEZI</name>
<dbReference type="EMBL" id="JAUKTV010000033">
    <property type="protein sequence ID" value="KAK0701107.1"/>
    <property type="molecule type" value="Genomic_DNA"/>
</dbReference>
<reference evidence="1" key="1">
    <citation type="submission" date="2023-06" db="EMBL/GenBank/DDBJ databases">
        <title>Genome-scale phylogeny and comparative genomics of the fungal order Sordariales.</title>
        <authorList>
            <consortium name="Lawrence Berkeley National Laboratory"/>
            <person name="Hensen N."/>
            <person name="Bonometti L."/>
            <person name="Westerberg I."/>
            <person name="Brannstrom I.O."/>
            <person name="Guillou S."/>
            <person name="Cros-Aarteil S."/>
            <person name="Calhoun S."/>
            <person name="Haridas S."/>
            <person name="Kuo A."/>
            <person name="Mondo S."/>
            <person name="Pangilinan J."/>
            <person name="Riley R."/>
            <person name="Labutti K."/>
            <person name="Andreopoulos B."/>
            <person name="Lipzen A."/>
            <person name="Chen C."/>
            <person name="Yanf M."/>
            <person name="Daum C."/>
            <person name="Ng V."/>
            <person name="Clum A."/>
            <person name="Steindorff A."/>
            <person name="Ohm R."/>
            <person name="Martin F."/>
            <person name="Silar P."/>
            <person name="Natvig D."/>
            <person name="Lalanne C."/>
            <person name="Gautier V."/>
            <person name="Ament-Velasquez S.L."/>
            <person name="Kruys A."/>
            <person name="Hutchinson M.I."/>
            <person name="Powell A.J."/>
            <person name="Barry K."/>
            <person name="Miller A.N."/>
            <person name="Grigoriev I.V."/>
            <person name="Debuchy R."/>
            <person name="Gladieux P."/>
            <person name="Thoren M.H."/>
            <person name="Johannesson H."/>
        </authorList>
    </citation>
    <scope>NUCLEOTIDE SEQUENCE</scope>
    <source>
        <strain evidence="1">CBS 540.89</strain>
    </source>
</reference>
<organism evidence="1 2">
    <name type="scientific">Apiosordaria backusii</name>
    <dbReference type="NCBI Taxonomy" id="314023"/>
    <lineage>
        <taxon>Eukaryota</taxon>
        <taxon>Fungi</taxon>
        <taxon>Dikarya</taxon>
        <taxon>Ascomycota</taxon>
        <taxon>Pezizomycotina</taxon>
        <taxon>Sordariomycetes</taxon>
        <taxon>Sordariomycetidae</taxon>
        <taxon>Sordariales</taxon>
        <taxon>Lasiosphaeriaceae</taxon>
        <taxon>Apiosordaria</taxon>
    </lineage>
</organism>
<proteinExistence type="predicted"/>
<dbReference type="InterPro" id="IPR011009">
    <property type="entry name" value="Kinase-like_dom_sf"/>
</dbReference>
<accession>A0AA40DHK1</accession>
<dbReference type="SUPFAM" id="SSF56112">
    <property type="entry name" value="Protein kinase-like (PK-like)"/>
    <property type="match status" value="1"/>
</dbReference>
<evidence type="ECO:0000313" key="2">
    <source>
        <dbReference type="Proteomes" id="UP001172159"/>
    </source>
</evidence>
<evidence type="ECO:0000313" key="1">
    <source>
        <dbReference type="EMBL" id="KAK0701107.1"/>
    </source>
</evidence>
<dbReference type="AlphaFoldDB" id="A0AA40DHK1"/>